<evidence type="ECO:0000313" key="3">
    <source>
        <dbReference type="EMBL" id="HIS82244.1"/>
    </source>
</evidence>
<feature type="transmembrane region" description="Helical" evidence="2">
    <location>
        <begin position="6"/>
        <end position="24"/>
    </location>
</feature>
<keyword evidence="2" id="KW-0472">Membrane</keyword>
<dbReference type="EMBL" id="DVJO01000031">
    <property type="protein sequence ID" value="HIS82244.1"/>
    <property type="molecule type" value="Genomic_DNA"/>
</dbReference>
<protein>
    <recommendedName>
        <fullName evidence="5">PQ loop repeat protein</fullName>
    </recommendedName>
</protein>
<feature type="transmembrane region" description="Helical" evidence="2">
    <location>
        <begin position="36"/>
        <end position="53"/>
    </location>
</feature>
<evidence type="ECO:0008006" key="5">
    <source>
        <dbReference type="Google" id="ProtNLM"/>
    </source>
</evidence>
<organism evidence="3 4">
    <name type="scientific">Candidatus Scatenecus faecavium</name>
    <dbReference type="NCBI Taxonomy" id="2840915"/>
    <lineage>
        <taxon>Bacteria</taxon>
        <taxon>Candidatus Scatenecus</taxon>
    </lineage>
</organism>
<feature type="region of interest" description="Disordered" evidence="1">
    <location>
        <begin position="84"/>
        <end position="103"/>
    </location>
</feature>
<dbReference type="AlphaFoldDB" id="A0A9D1FUC0"/>
<comment type="caution">
    <text evidence="3">The sequence shown here is derived from an EMBL/GenBank/DDBJ whole genome shotgun (WGS) entry which is preliminary data.</text>
</comment>
<feature type="transmembrane region" description="Helical" evidence="2">
    <location>
        <begin position="59"/>
        <end position="78"/>
    </location>
</feature>
<reference evidence="3" key="2">
    <citation type="journal article" date="2021" name="PeerJ">
        <title>Extensive microbial diversity within the chicken gut microbiome revealed by metagenomics and culture.</title>
        <authorList>
            <person name="Gilroy R."/>
            <person name="Ravi A."/>
            <person name="Getino M."/>
            <person name="Pursley I."/>
            <person name="Horton D.L."/>
            <person name="Alikhan N.F."/>
            <person name="Baker D."/>
            <person name="Gharbi K."/>
            <person name="Hall N."/>
            <person name="Watson M."/>
            <person name="Adriaenssens E.M."/>
            <person name="Foster-Nyarko E."/>
            <person name="Jarju S."/>
            <person name="Secka A."/>
            <person name="Antonio M."/>
            <person name="Oren A."/>
            <person name="Chaudhuri R.R."/>
            <person name="La Ragione R."/>
            <person name="Hildebrand F."/>
            <person name="Pallen M.J."/>
        </authorList>
    </citation>
    <scope>NUCLEOTIDE SEQUENCE</scope>
    <source>
        <strain evidence="3">CHK152-2994</strain>
    </source>
</reference>
<gene>
    <name evidence="3" type="ORF">IAD41_01385</name>
</gene>
<proteinExistence type="predicted"/>
<name>A0A9D1FUC0_9BACT</name>
<dbReference type="Proteomes" id="UP000824139">
    <property type="component" value="Unassembled WGS sequence"/>
</dbReference>
<keyword evidence="2" id="KW-0812">Transmembrane</keyword>
<accession>A0A9D1FUC0</accession>
<evidence type="ECO:0000256" key="2">
    <source>
        <dbReference type="SAM" id="Phobius"/>
    </source>
</evidence>
<reference evidence="3" key="1">
    <citation type="submission" date="2020-10" db="EMBL/GenBank/DDBJ databases">
        <authorList>
            <person name="Gilroy R."/>
        </authorList>
    </citation>
    <scope>NUCLEOTIDE SEQUENCE</scope>
    <source>
        <strain evidence="3">CHK152-2994</strain>
    </source>
</reference>
<sequence>MSVFEAGMMVCFGISWPVAALKTYKCKCVHGKSIHFSMLILLGYICGIAHKVLDNMDWVFWLYIINTFFLLVDMFLYWKYKDNDAPASDEKNEAEIKEEVPIN</sequence>
<keyword evidence="2" id="KW-1133">Transmembrane helix</keyword>
<dbReference type="Gene3D" id="1.20.1280.290">
    <property type="match status" value="1"/>
</dbReference>
<evidence type="ECO:0000313" key="4">
    <source>
        <dbReference type="Proteomes" id="UP000824139"/>
    </source>
</evidence>
<evidence type="ECO:0000256" key="1">
    <source>
        <dbReference type="SAM" id="MobiDB-lite"/>
    </source>
</evidence>